<reference evidence="2 3" key="1">
    <citation type="submission" date="2017-06" db="EMBL/GenBank/DDBJ databases">
        <title>Comparative genomic analysis of Ambrosia Fusariam Clade fungi.</title>
        <authorList>
            <person name="Stajich J.E."/>
            <person name="Carrillo J."/>
            <person name="Kijimoto T."/>
            <person name="Eskalen A."/>
            <person name="O'Donnell K."/>
            <person name="Kasson M."/>
        </authorList>
    </citation>
    <scope>NUCLEOTIDE SEQUENCE [LARGE SCALE GENOMIC DNA]</scope>
    <source>
        <strain evidence="2 3">NRRL62579</strain>
    </source>
</reference>
<comment type="caution">
    <text evidence="2">The sequence shown here is derived from an EMBL/GenBank/DDBJ whole genome shotgun (WGS) entry which is preliminary data.</text>
</comment>
<dbReference type="AlphaFoldDB" id="A0A428U0I5"/>
<feature type="compositionally biased region" description="Low complexity" evidence="1">
    <location>
        <begin position="64"/>
        <end position="99"/>
    </location>
</feature>
<organism evidence="2 3">
    <name type="scientific">Fusarium oligoseptatum</name>
    <dbReference type="NCBI Taxonomy" id="2604345"/>
    <lineage>
        <taxon>Eukaryota</taxon>
        <taxon>Fungi</taxon>
        <taxon>Dikarya</taxon>
        <taxon>Ascomycota</taxon>
        <taxon>Pezizomycotina</taxon>
        <taxon>Sordariomycetes</taxon>
        <taxon>Hypocreomycetidae</taxon>
        <taxon>Hypocreales</taxon>
        <taxon>Nectriaceae</taxon>
        <taxon>Fusarium</taxon>
        <taxon>Fusarium solani species complex</taxon>
    </lineage>
</organism>
<keyword evidence="3" id="KW-1185">Reference proteome</keyword>
<name>A0A428U0I5_9HYPO</name>
<proteinExistence type="predicted"/>
<accession>A0A428U0I5</accession>
<evidence type="ECO:0000313" key="3">
    <source>
        <dbReference type="Proteomes" id="UP000287144"/>
    </source>
</evidence>
<protein>
    <submittedName>
        <fullName evidence="2">Uncharacterized protein</fullName>
    </submittedName>
</protein>
<evidence type="ECO:0000313" key="2">
    <source>
        <dbReference type="EMBL" id="RSM07791.1"/>
    </source>
</evidence>
<evidence type="ECO:0000256" key="1">
    <source>
        <dbReference type="SAM" id="MobiDB-lite"/>
    </source>
</evidence>
<feature type="region of interest" description="Disordered" evidence="1">
    <location>
        <begin position="56"/>
        <end position="99"/>
    </location>
</feature>
<sequence length="99" mass="10040">MSRISAEVLPVLSQGCLFLPLLRCRRHQTDPAHLVPTLPRSLSSIVSLWLATGTGTGTGAGRPSSSGFLSSGSCLAQPVGSSSLPSSPSSTVPVQLAPG</sequence>
<gene>
    <name evidence="2" type="ORF">CEP52_005072</name>
</gene>
<dbReference type="EMBL" id="NKCK01000038">
    <property type="protein sequence ID" value="RSM07791.1"/>
    <property type="molecule type" value="Genomic_DNA"/>
</dbReference>
<dbReference type="Proteomes" id="UP000287144">
    <property type="component" value="Unassembled WGS sequence"/>
</dbReference>